<feature type="compositionally biased region" description="Low complexity" evidence="1">
    <location>
        <begin position="35"/>
        <end position="45"/>
    </location>
</feature>
<proteinExistence type="predicted"/>
<feature type="region of interest" description="Disordered" evidence="1">
    <location>
        <begin position="25"/>
        <end position="54"/>
    </location>
</feature>
<evidence type="ECO:0000256" key="1">
    <source>
        <dbReference type="SAM" id="MobiDB-lite"/>
    </source>
</evidence>
<keyword evidence="3" id="KW-1185">Reference proteome</keyword>
<dbReference type="EMBL" id="JBEAFC010000008">
    <property type="protein sequence ID" value="KAL1543983.1"/>
    <property type="molecule type" value="Genomic_DNA"/>
</dbReference>
<dbReference type="AlphaFoldDB" id="A0ABD1GLS1"/>
<protein>
    <submittedName>
        <fullName evidence="2">Uncharacterized protein</fullName>
    </submittedName>
</protein>
<organism evidence="2 3">
    <name type="scientific">Salvia divinorum</name>
    <name type="common">Maria pastora</name>
    <name type="synonym">Diviner's sage</name>
    <dbReference type="NCBI Taxonomy" id="28513"/>
    <lineage>
        <taxon>Eukaryota</taxon>
        <taxon>Viridiplantae</taxon>
        <taxon>Streptophyta</taxon>
        <taxon>Embryophyta</taxon>
        <taxon>Tracheophyta</taxon>
        <taxon>Spermatophyta</taxon>
        <taxon>Magnoliopsida</taxon>
        <taxon>eudicotyledons</taxon>
        <taxon>Gunneridae</taxon>
        <taxon>Pentapetalae</taxon>
        <taxon>asterids</taxon>
        <taxon>lamiids</taxon>
        <taxon>Lamiales</taxon>
        <taxon>Lamiaceae</taxon>
        <taxon>Nepetoideae</taxon>
        <taxon>Mentheae</taxon>
        <taxon>Salviinae</taxon>
        <taxon>Salvia</taxon>
        <taxon>Salvia subgen. Calosphace</taxon>
    </lineage>
</organism>
<comment type="caution">
    <text evidence="2">The sequence shown here is derived from an EMBL/GenBank/DDBJ whole genome shotgun (WGS) entry which is preliminary data.</text>
</comment>
<sequence>MNSNRNCESGLVTVLLPLEPGPVATLLASRPQPPSRSRTPSRGSRVLSSTRKKESEWFKHTVCESNHRSTCELLSISNSSQAR</sequence>
<reference evidence="2 3" key="1">
    <citation type="submission" date="2024-06" db="EMBL/GenBank/DDBJ databases">
        <title>A chromosome level genome sequence of Diviner's sage (Salvia divinorum).</title>
        <authorList>
            <person name="Ford S.A."/>
            <person name="Ro D.-K."/>
            <person name="Ness R.W."/>
            <person name="Phillips M.A."/>
        </authorList>
    </citation>
    <scope>NUCLEOTIDE SEQUENCE [LARGE SCALE GENOMIC DNA]</scope>
    <source>
        <strain evidence="2">SAF-2024a</strain>
        <tissue evidence="2">Leaf</tissue>
    </source>
</reference>
<name>A0ABD1GLS1_SALDI</name>
<accession>A0ABD1GLS1</accession>
<gene>
    <name evidence="2" type="ORF">AAHA92_20892</name>
</gene>
<evidence type="ECO:0000313" key="2">
    <source>
        <dbReference type="EMBL" id="KAL1543983.1"/>
    </source>
</evidence>
<evidence type="ECO:0000313" key="3">
    <source>
        <dbReference type="Proteomes" id="UP001567538"/>
    </source>
</evidence>
<dbReference type="Proteomes" id="UP001567538">
    <property type="component" value="Unassembled WGS sequence"/>
</dbReference>